<name>A0ABT6JIY0_9GAMM</name>
<protein>
    <recommendedName>
        <fullName evidence="3">Cell division protein ZapC</fullName>
    </recommendedName>
</protein>
<evidence type="ECO:0000313" key="2">
    <source>
        <dbReference type="Proteomes" id="UP001156831"/>
    </source>
</evidence>
<dbReference type="Proteomes" id="UP001156831">
    <property type="component" value="Unassembled WGS sequence"/>
</dbReference>
<dbReference type="EMBL" id="JARXRN010000023">
    <property type="protein sequence ID" value="MDH5830629.1"/>
    <property type="molecule type" value="Genomic_DNA"/>
</dbReference>
<sequence>MKDQRVFWLWFERNEQRFRNVEVDDKEQLLDEILEQLHAYCPNLWFEIGRADDGVCELIVTAEGDIDHFSAVRTLIAAAPPVPGWRFLAFKPAMGFEFDTSYAGITFSPEATWYLPLRSSSDPSALGLRVGYAHFDATRSQDFLTGTFIMLECALGELALAEKVQHIEVAALPSSPETSGYSPLPQLADLVHGEGA</sequence>
<evidence type="ECO:0000313" key="1">
    <source>
        <dbReference type="EMBL" id="MDH5830629.1"/>
    </source>
</evidence>
<comment type="caution">
    <text evidence="1">The sequence shown here is derived from an EMBL/GenBank/DDBJ whole genome shotgun (WGS) entry which is preliminary data.</text>
</comment>
<keyword evidence="2" id="KW-1185">Reference proteome</keyword>
<evidence type="ECO:0008006" key="3">
    <source>
        <dbReference type="Google" id="ProtNLM"/>
    </source>
</evidence>
<accession>A0ABT6JIY0</accession>
<gene>
    <name evidence="1" type="ORF">QFW80_08895</name>
</gene>
<organism evidence="1 2">
    <name type="scientific">Luteimonas rhizosphaericola</name>
    <dbReference type="NCBI Taxonomy" id="3042024"/>
    <lineage>
        <taxon>Bacteria</taxon>
        <taxon>Pseudomonadati</taxon>
        <taxon>Pseudomonadota</taxon>
        <taxon>Gammaproteobacteria</taxon>
        <taxon>Lysobacterales</taxon>
        <taxon>Lysobacteraceae</taxon>
        <taxon>Luteimonas</taxon>
    </lineage>
</organism>
<dbReference type="RefSeq" id="WP_280601406.1">
    <property type="nucleotide sequence ID" value="NZ_JARXRN010000023.1"/>
</dbReference>
<reference evidence="1 2" key="1">
    <citation type="submission" date="2023-04" db="EMBL/GenBank/DDBJ databases">
        <title>Luteimonas sp. M1R5S18.</title>
        <authorList>
            <person name="Sun J.-Q."/>
        </authorList>
    </citation>
    <scope>NUCLEOTIDE SEQUENCE [LARGE SCALE GENOMIC DNA]</scope>
    <source>
        <strain evidence="1 2">M1R5S18</strain>
    </source>
</reference>
<proteinExistence type="predicted"/>